<reference evidence="2" key="1">
    <citation type="submission" date="2020-04" db="EMBL/GenBank/DDBJ databases">
        <title>Genome Assembly and Annotation of Botryosphaeria dothidea sdau 11-99, a Latent Pathogen of Apple Fruit Ring Rot in China.</title>
        <authorList>
            <person name="Yu C."/>
            <person name="Diao Y."/>
            <person name="Lu Q."/>
            <person name="Zhao J."/>
            <person name="Cui S."/>
            <person name="Peng C."/>
            <person name="He B."/>
            <person name="Liu H."/>
        </authorList>
    </citation>
    <scope>NUCLEOTIDE SEQUENCE [LARGE SCALE GENOMIC DNA]</scope>
    <source>
        <strain evidence="2">Sdau11-99</strain>
    </source>
</reference>
<comment type="caution">
    <text evidence="2">The sequence shown here is derived from an EMBL/GenBank/DDBJ whole genome shotgun (WGS) entry which is preliminary data.</text>
</comment>
<feature type="domain" description="Heterokaryon incompatibility" evidence="1">
    <location>
        <begin position="1"/>
        <end position="72"/>
    </location>
</feature>
<dbReference type="PANTHER" id="PTHR24148:SF64">
    <property type="entry name" value="HETEROKARYON INCOMPATIBILITY DOMAIN-CONTAINING PROTEIN"/>
    <property type="match status" value="1"/>
</dbReference>
<keyword evidence="3" id="KW-1185">Reference proteome</keyword>
<sequence>MADIYGGAETVCIWLGHEENDSGKALNFIRREILNLSKFDRVVEQDAYHCEWVAIAALMKRPWFSRWWVVQEVVLAKKAVLYCGQEEIDWKDFADAVSLFVAVEFQNSDLSRKIKANPQFNNVPDFFGSVQALGASILVEATSNLVRRSNDGKTEPILPLETLVSTLSMFRTTNPRETIYALLSLARDTSPKTAAFTTVLDRMDDLHDAWARIPSPKSHLQSIPEQQTPNPSVLKALSIMESKVQTRTYPVQYQASWLQVCKDFIAHTIKQSGSLNIPCRSWAPHKDHRTGKILEAPTWVNSLRNAAYGVQKD</sequence>
<gene>
    <name evidence="2" type="ORF">GTA08_BOTSDO11914</name>
</gene>
<dbReference type="PANTHER" id="PTHR24148">
    <property type="entry name" value="ANKYRIN REPEAT DOMAIN-CONTAINING PROTEIN 39 HOMOLOG-RELATED"/>
    <property type="match status" value="1"/>
</dbReference>
<dbReference type="AlphaFoldDB" id="A0A8H4J5U8"/>
<dbReference type="OrthoDB" id="3477286at2759"/>
<dbReference type="EMBL" id="WWBZ02000002">
    <property type="protein sequence ID" value="KAF4312499.1"/>
    <property type="molecule type" value="Genomic_DNA"/>
</dbReference>
<evidence type="ECO:0000313" key="2">
    <source>
        <dbReference type="EMBL" id="KAF4312499.1"/>
    </source>
</evidence>
<dbReference type="InterPro" id="IPR010730">
    <property type="entry name" value="HET"/>
</dbReference>
<accession>A0A8H4J5U8</accession>
<organism evidence="2 3">
    <name type="scientific">Botryosphaeria dothidea</name>
    <dbReference type="NCBI Taxonomy" id="55169"/>
    <lineage>
        <taxon>Eukaryota</taxon>
        <taxon>Fungi</taxon>
        <taxon>Dikarya</taxon>
        <taxon>Ascomycota</taxon>
        <taxon>Pezizomycotina</taxon>
        <taxon>Dothideomycetes</taxon>
        <taxon>Dothideomycetes incertae sedis</taxon>
        <taxon>Botryosphaeriales</taxon>
        <taxon>Botryosphaeriaceae</taxon>
        <taxon>Botryosphaeria</taxon>
    </lineage>
</organism>
<name>A0A8H4J5U8_9PEZI</name>
<protein>
    <recommendedName>
        <fullName evidence="1">Heterokaryon incompatibility domain-containing protein</fullName>
    </recommendedName>
</protein>
<dbReference type="Proteomes" id="UP000572817">
    <property type="component" value="Unassembled WGS sequence"/>
</dbReference>
<proteinExistence type="predicted"/>
<evidence type="ECO:0000259" key="1">
    <source>
        <dbReference type="Pfam" id="PF06985"/>
    </source>
</evidence>
<evidence type="ECO:0000313" key="3">
    <source>
        <dbReference type="Proteomes" id="UP000572817"/>
    </source>
</evidence>
<dbReference type="Pfam" id="PF06985">
    <property type="entry name" value="HET"/>
    <property type="match status" value="1"/>
</dbReference>
<dbReference type="InterPro" id="IPR052895">
    <property type="entry name" value="HetReg/Transcr_Mod"/>
</dbReference>